<evidence type="ECO:0000313" key="5">
    <source>
        <dbReference type="Proteomes" id="UP000203902"/>
    </source>
</evidence>
<keyword evidence="2" id="KW-1227">Viral tail protein</keyword>
<name>A0A1D8KTW4_9CAUD</name>
<dbReference type="Pfam" id="PF13884">
    <property type="entry name" value="Peptidase_S74"/>
    <property type="match status" value="1"/>
</dbReference>
<dbReference type="KEGG" id="vg:30308221"/>
<dbReference type="Proteomes" id="UP000203902">
    <property type="component" value="Segment"/>
</dbReference>
<dbReference type="RefSeq" id="YP_009323100.1">
    <property type="nucleotide sequence ID" value="NC_031927.1"/>
</dbReference>
<dbReference type="GO" id="GO:0098015">
    <property type="term" value="C:virus tail"/>
    <property type="evidence" value="ECO:0007669"/>
    <property type="project" value="UniProtKB-KW"/>
</dbReference>
<accession>A0A1D8KTW4</accession>
<dbReference type="InterPro" id="IPR030392">
    <property type="entry name" value="S74_ICA"/>
</dbReference>
<dbReference type="PROSITE" id="PS51688">
    <property type="entry name" value="ICA"/>
    <property type="match status" value="1"/>
</dbReference>
<evidence type="ECO:0000256" key="2">
    <source>
        <dbReference type="ARBA" id="ARBA00022732"/>
    </source>
</evidence>
<proteinExistence type="predicted"/>
<dbReference type="GeneID" id="30308221"/>
<reference evidence="4 5" key="1">
    <citation type="journal article" date="2016" name="Virology">
        <title>The genomic content and context of auxiliary metabolic genes in marine cyanomyoviruses.</title>
        <authorList>
            <person name="Crummett L.T."/>
            <person name="Puxty R.J."/>
            <person name="Weihe C."/>
            <person name="Marston M.F."/>
            <person name="Martiny J.B."/>
        </authorList>
    </citation>
    <scope>NUCLEOTIDE SEQUENCE [LARGE SCALE GENOMIC DNA]</scope>
    <source>
        <strain evidence="4">0910CC49</strain>
    </source>
</reference>
<gene>
    <name evidence="4" type="ORF">C490910_167</name>
</gene>
<evidence type="ECO:0000313" key="4">
    <source>
        <dbReference type="EMBL" id="AOV62091.1"/>
    </source>
</evidence>
<evidence type="ECO:0000256" key="1">
    <source>
        <dbReference type="ARBA" id="ARBA00004328"/>
    </source>
</evidence>
<feature type="domain" description="Peptidase S74" evidence="3">
    <location>
        <begin position="663"/>
        <end position="748"/>
    </location>
</feature>
<sequence length="748" mass="76550">MSYEINEVVIIDGSRNIVNAGVGTFTKVHPAELEVGTSGLAISDVLNETDLSSDSASALPTQHAVKAYVDAAISTVQSDIDANELASDNAESALSGRLDTLEADPTTATALAAVQADVDANELASDNAESALSGRLDTLEADPTTQTLLTAEATTRASADASETSARQVADNALSGRLDTLEADPTTQTLLDSEASTRSAADVLLNAAVSNANLAIAANEDHIDNLATLSGVAKDAENLGSFTGSTISDNITIKAALQDLETGVDNALGGGAAASSVETVTLSTDATHYLTFVNADNGTGTQENLYTDAGIQYNPSSDILTVGEVVISGNLTVNGTQTIFDTTVIQAQDKNITLGVTTAPTDAGADGGGLTLMGTTNKTFNWINATDAFTASEHISIAAGKEYRIDGVKVIESGALGASIVSSSLQTVGTLASLTVSGDITANGNITGDNFTDITGIRTMHSQFITIDNVNLTASATELNYLDGSTPGAATAGNAVVLDSSKDVTGINQLQATSLVGELTGNADSSDQVKTVRVTTNSAHYLTFVDGDNSSQTNEELNTSLLATFNPSDGSLVANKLTASSNFYLGLTEVTASGTELNYLDGSLTGTAVASKAVVLDASKDIAGINNIDIAGDLVGDGASNISGINTVTAAGKMYALSYTSTSDASLKENVEKIEGAVEKVEAIRGVTFDWKDGSGSTAGIIAQEVEAVMPMLVESGEIKRVDYNGLVGLLIEAVKELSAEVKELKAN</sequence>
<protein>
    <recommendedName>
        <fullName evidence="3">Peptidase S74 domain-containing protein</fullName>
    </recommendedName>
</protein>
<keyword evidence="2" id="KW-0946">Virion</keyword>
<dbReference type="OrthoDB" id="94at10239"/>
<comment type="subcellular location">
    <subcellularLocation>
        <location evidence="1">Virion</location>
    </subcellularLocation>
</comment>
<evidence type="ECO:0000259" key="3">
    <source>
        <dbReference type="PROSITE" id="PS51688"/>
    </source>
</evidence>
<keyword evidence="5" id="KW-1185">Reference proteome</keyword>
<dbReference type="EMBL" id="KU686212">
    <property type="protein sequence ID" value="AOV62091.1"/>
    <property type="molecule type" value="Genomic_DNA"/>
</dbReference>
<organism evidence="4 5">
    <name type="scientific">Synechococcus phage S-CAM7</name>
    <dbReference type="NCBI Taxonomy" id="1883368"/>
    <lineage>
        <taxon>Viruses</taxon>
        <taxon>Duplodnaviria</taxon>
        <taxon>Heunggongvirae</taxon>
        <taxon>Uroviricota</taxon>
        <taxon>Caudoviricetes</taxon>
        <taxon>Pantevenvirales</taxon>
        <taxon>Kyanoviridae</taxon>
        <taxon>Mazuvirus</taxon>
        <taxon>Mazuvirus scam7</taxon>
    </lineage>
</organism>